<dbReference type="EMBL" id="CAJNOJ010000004">
    <property type="protein sequence ID" value="CAF0740210.1"/>
    <property type="molecule type" value="Genomic_DNA"/>
</dbReference>
<evidence type="ECO:0000313" key="3">
    <source>
        <dbReference type="Proteomes" id="UP000663828"/>
    </source>
</evidence>
<dbReference type="Proteomes" id="UP000663828">
    <property type="component" value="Unassembled WGS sequence"/>
</dbReference>
<proteinExistence type="predicted"/>
<name>A0A813NIA1_ADIRI</name>
<gene>
    <name evidence="1" type="ORF">EDS130_LOCUS1681</name>
    <name evidence="2" type="ORF">XAT740_LOCUS56442</name>
</gene>
<reference evidence="1" key="1">
    <citation type="submission" date="2021-02" db="EMBL/GenBank/DDBJ databases">
        <authorList>
            <person name="Nowell W R."/>
        </authorList>
    </citation>
    <scope>NUCLEOTIDE SEQUENCE</scope>
</reference>
<dbReference type="Proteomes" id="UP000663852">
    <property type="component" value="Unassembled WGS sequence"/>
</dbReference>
<evidence type="ECO:0000313" key="2">
    <source>
        <dbReference type="EMBL" id="CAF1658788.1"/>
    </source>
</evidence>
<dbReference type="AlphaFoldDB" id="A0A813NIA1"/>
<organism evidence="1 4">
    <name type="scientific">Adineta ricciae</name>
    <name type="common">Rotifer</name>
    <dbReference type="NCBI Taxonomy" id="249248"/>
    <lineage>
        <taxon>Eukaryota</taxon>
        <taxon>Metazoa</taxon>
        <taxon>Spiralia</taxon>
        <taxon>Gnathifera</taxon>
        <taxon>Rotifera</taxon>
        <taxon>Eurotatoria</taxon>
        <taxon>Bdelloidea</taxon>
        <taxon>Adinetida</taxon>
        <taxon>Adinetidae</taxon>
        <taxon>Adineta</taxon>
    </lineage>
</organism>
<evidence type="ECO:0000313" key="4">
    <source>
        <dbReference type="Proteomes" id="UP000663852"/>
    </source>
</evidence>
<evidence type="ECO:0000313" key="1">
    <source>
        <dbReference type="EMBL" id="CAF0740210.1"/>
    </source>
</evidence>
<dbReference type="EMBL" id="CAJNOR010011063">
    <property type="protein sequence ID" value="CAF1658788.1"/>
    <property type="molecule type" value="Genomic_DNA"/>
</dbReference>
<protein>
    <submittedName>
        <fullName evidence="1">Uncharacterized protein</fullName>
    </submittedName>
</protein>
<sequence length="179" mass="20079">MVETIFKTTIDDDGHLLILNEYTGRTSISDTLQVNCIVQHLFSARCYSLVVLQCNTLVVIWFVKSPAAVNTVARSRTKSISVRHDNIGYSGSIPEIDINLSLNTHIDFYACYSRTNVHATIVDYVYSSASVPVLTINGSIAVHDYKLRFCKDLRTCHGSLEYVFYETGSDPFDLSNKPK</sequence>
<keyword evidence="3" id="KW-1185">Reference proteome</keyword>
<dbReference type="OrthoDB" id="9970463at2759"/>
<comment type="caution">
    <text evidence="1">The sequence shown here is derived from an EMBL/GenBank/DDBJ whole genome shotgun (WGS) entry which is preliminary data.</text>
</comment>
<accession>A0A813NIA1</accession>